<dbReference type="EMBL" id="CAKMRJ010005523">
    <property type="protein sequence ID" value="CAH1444005.1"/>
    <property type="molecule type" value="Genomic_DNA"/>
</dbReference>
<reference evidence="4 5" key="1">
    <citation type="submission" date="2022-01" db="EMBL/GenBank/DDBJ databases">
        <authorList>
            <person name="Xiong W."/>
            <person name="Schranz E."/>
        </authorList>
    </citation>
    <scope>NUCLEOTIDE SEQUENCE [LARGE SCALE GENOMIC DNA]</scope>
</reference>
<keyword evidence="5" id="KW-1185">Reference proteome</keyword>
<dbReference type="PANTHER" id="PTHR47933:SF7">
    <property type="entry name" value="PENTATRICOPEPTIDE REPEAT PROTEIN-RELATED"/>
    <property type="match status" value="1"/>
</dbReference>
<evidence type="ECO:0000313" key="4">
    <source>
        <dbReference type="EMBL" id="CAH1444005.1"/>
    </source>
</evidence>
<feature type="repeat" description="PPR" evidence="3">
    <location>
        <begin position="221"/>
        <end position="255"/>
    </location>
</feature>
<dbReference type="GO" id="GO:0003729">
    <property type="term" value="F:mRNA binding"/>
    <property type="evidence" value="ECO:0007669"/>
    <property type="project" value="TreeGrafter"/>
</dbReference>
<dbReference type="Proteomes" id="UP001157418">
    <property type="component" value="Unassembled WGS sequence"/>
</dbReference>
<accession>A0AAU9P1Q9</accession>
<dbReference type="SUPFAM" id="SSF81901">
    <property type="entry name" value="HCP-like"/>
    <property type="match status" value="1"/>
</dbReference>
<dbReference type="Pfam" id="PF01535">
    <property type="entry name" value="PPR"/>
    <property type="match status" value="5"/>
</dbReference>
<dbReference type="InterPro" id="IPR002885">
    <property type="entry name" value="PPR_rpt"/>
</dbReference>
<evidence type="ECO:0000313" key="5">
    <source>
        <dbReference type="Proteomes" id="UP001157418"/>
    </source>
</evidence>
<dbReference type="PANTHER" id="PTHR47933">
    <property type="entry name" value="PENTATRICOPEPTIDE REPEAT-CONTAINING PROTEIN 1, MITOCHONDRIAL"/>
    <property type="match status" value="1"/>
</dbReference>
<feature type="repeat" description="PPR" evidence="3">
    <location>
        <begin position="256"/>
        <end position="290"/>
    </location>
</feature>
<evidence type="ECO:0000256" key="2">
    <source>
        <dbReference type="ARBA" id="ARBA00022737"/>
    </source>
</evidence>
<feature type="repeat" description="PPR" evidence="3">
    <location>
        <begin position="484"/>
        <end position="518"/>
    </location>
</feature>
<dbReference type="Gene3D" id="1.25.40.10">
    <property type="entry name" value="Tetratricopeptide repeat domain"/>
    <property type="match status" value="3"/>
</dbReference>
<dbReference type="InterPro" id="IPR011990">
    <property type="entry name" value="TPR-like_helical_dom_sf"/>
</dbReference>
<keyword evidence="2" id="KW-0677">Repeat</keyword>
<sequence>MKLYPPVALHLRRPLSSLLSASIATEISSLPPPFSSYQSLSFSPPFMYLQSVLNQIKLLFKNPQSYSSLTTLDSLLAKPHLLDSAASIVLIDYLSQIKKLGRSKRLISHLKSRGKVSDSFLYSLVSDFLVKDGTINDVENVWEEICGPVKSFNFSNYVILVCKFGGVDEIKHIYARISMGGGSILEIQTYIALSAALCNVNEGFLAKNLVKQMYDKGIAVDNWTYFLMFQCFCRNGNFDEADLVLRKLVQNGFTIDICIYGSFLHGLCKWGKHREANKLFQKLIKPKVSRERGVVLKEGRRAIFQLNCEGVVPKMMCYESYFRALCNYGKLEEAEILLKKMTSGRMLPEICVYGSFIKALFRGGRDEDAMKFFNVQKKKGLVRVDEIGRYVIMGLCEKGKVDDALRIFEEIGCNDLLVFNCILDCYWKQRRVADAEVFFERYRLCGKLNVETCIIMLNGYCSHNDVSKAVVVFEEMLKSKMMVDGASYERLICGLCDHGRPIEAFQYLNDMIEDGHVHFLFSKGWPSLFRSILDLNMDEQKICFCKGSSESRKAAWFTCYMFSCKASVISATSIFFKLLSHLHH</sequence>
<feature type="repeat" description="PPR" evidence="3">
    <location>
        <begin position="449"/>
        <end position="483"/>
    </location>
</feature>
<evidence type="ECO:0000256" key="1">
    <source>
        <dbReference type="ARBA" id="ARBA00007626"/>
    </source>
</evidence>
<comment type="similarity">
    <text evidence="1">Belongs to the PPR family. P subfamily.</text>
</comment>
<evidence type="ECO:0008006" key="6">
    <source>
        <dbReference type="Google" id="ProtNLM"/>
    </source>
</evidence>
<dbReference type="AlphaFoldDB" id="A0AAU9P1Q9"/>
<evidence type="ECO:0000256" key="3">
    <source>
        <dbReference type="PROSITE-ProRule" id="PRU00708"/>
    </source>
</evidence>
<dbReference type="NCBIfam" id="TIGR00756">
    <property type="entry name" value="PPR"/>
    <property type="match status" value="4"/>
</dbReference>
<gene>
    <name evidence="4" type="ORF">LVIROSA_LOCUS29874</name>
</gene>
<dbReference type="InterPro" id="IPR051240">
    <property type="entry name" value="Mito_RNA-Proc/Resp"/>
</dbReference>
<dbReference type="PROSITE" id="PS51375">
    <property type="entry name" value="PPR"/>
    <property type="match status" value="4"/>
</dbReference>
<protein>
    <recommendedName>
        <fullName evidence="6">Pentatricopeptide repeat-containing protein</fullName>
    </recommendedName>
</protein>
<dbReference type="Pfam" id="PF13041">
    <property type="entry name" value="PPR_2"/>
    <property type="match status" value="1"/>
</dbReference>
<name>A0AAU9P1Q9_9ASTR</name>
<organism evidence="4 5">
    <name type="scientific">Lactuca virosa</name>
    <dbReference type="NCBI Taxonomy" id="75947"/>
    <lineage>
        <taxon>Eukaryota</taxon>
        <taxon>Viridiplantae</taxon>
        <taxon>Streptophyta</taxon>
        <taxon>Embryophyta</taxon>
        <taxon>Tracheophyta</taxon>
        <taxon>Spermatophyta</taxon>
        <taxon>Magnoliopsida</taxon>
        <taxon>eudicotyledons</taxon>
        <taxon>Gunneridae</taxon>
        <taxon>Pentapetalae</taxon>
        <taxon>asterids</taxon>
        <taxon>campanulids</taxon>
        <taxon>Asterales</taxon>
        <taxon>Asteraceae</taxon>
        <taxon>Cichorioideae</taxon>
        <taxon>Cichorieae</taxon>
        <taxon>Lactucinae</taxon>
        <taxon>Lactuca</taxon>
    </lineage>
</organism>
<proteinExistence type="inferred from homology"/>
<comment type="caution">
    <text evidence="4">The sequence shown here is derived from an EMBL/GenBank/DDBJ whole genome shotgun (WGS) entry which is preliminary data.</text>
</comment>